<keyword evidence="3" id="KW-0964">Secreted</keyword>
<dbReference type="Pfam" id="PF14541">
    <property type="entry name" value="TAXi_C"/>
    <property type="match status" value="1"/>
</dbReference>
<dbReference type="InterPro" id="IPR033121">
    <property type="entry name" value="PEPTIDASE_A1"/>
</dbReference>
<organism evidence="7 8">
    <name type="scientific">Amborella trichopoda</name>
    <dbReference type="NCBI Taxonomy" id="13333"/>
    <lineage>
        <taxon>Eukaryota</taxon>
        <taxon>Viridiplantae</taxon>
        <taxon>Streptophyta</taxon>
        <taxon>Embryophyta</taxon>
        <taxon>Tracheophyta</taxon>
        <taxon>Spermatophyta</taxon>
        <taxon>Magnoliopsida</taxon>
        <taxon>Amborellales</taxon>
        <taxon>Amborellaceae</taxon>
        <taxon>Amborella</taxon>
    </lineage>
</organism>
<dbReference type="InterPro" id="IPR032799">
    <property type="entry name" value="TAXi_C"/>
</dbReference>
<evidence type="ECO:0000256" key="5">
    <source>
        <dbReference type="SAM" id="SignalP"/>
    </source>
</evidence>
<dbReference type="OrthoDB" id="1162128at2759"/>
<protein>
    <recommendedName>
        <fullName evidence="6">Peptidase A1 domain-containing protein</fullName>
    </recommendedName>
</protein>
<dbReference type="OMA" id="RPCKLSG"/>
<evidence type="ECO:0000256" key="2">
    <source>
        <dbReference type="ARBA" id="ARBA00007447"/>
    </source>
</evidence>
<dbReference type="InterPro" id="IPR001461">
    <property type="entry name" value="Aspartic_peptidase_A1"/>
</dbReference>
<comment type="subcellular location">
    <subcellularLocation>
        <location evidence="1">Secreted</location>
        <location evidence="1">Extracellular space</location>
    </subcellularLocation>
</comment>
<dbReference type="Pfam" id="PF14543">
    <property type="entry name" value="TAXi_N"/>
    <property type="match status" value="1"/>
</dbReference>
<evidence type="ECO:0000256" key="1">
    <source>
        <dbReference type="ARBA" id="ARBA00004239"/>
    </source>
</evidence>
<evidence type="ECO:0000256" key="4">
    <source>
        <dbReference type="ARBA" id="ARBA00022729"/>
    </source>
</evidence>
<evidence type="ECO:0000259" key="6">
    <source>
        <dbReference type="PROSITE" id="PS51767"/>
    </source>
</evidence>
<dbReference type="GO" id="GO:0005576">
    <property type="term" value="C:extracellular region"/>
    <property type="evidence" value="ECO:0007669"/>
    <property type="project" value="UniProtKB-SubCell"/>
</dbReference>
<dbReference type="Gramene" id="ERN06643">
    <property type="protein sequence ID" value="ERN06643"/>
    <property type="gene ID" value="AMTR_s00058p00180190"/>
</dbReference>
<name>W1PFA1_AMBTC</name>
<dbReference type="HOGENOM" id="CLU_032185_0_0_1"/>
<dbReference type="Gene3D" id="2.40.70.10">
    <property type="entry name" value="Acid Proteases"/>
    <property type="match status" value="2"/>
</dbReference>
<keyword evidence="4 5" id="KW-0732">Signal</keyword>
<accession>W1PFA1</accession>
<feature type="domain" description="Peptidase A1" evidence="6">
    <location>
        <begin position="43"/>
        <end position="406"/>
    </location>
</feature>
<dbReference type="GO" id="GO:0006508">
    <property type="term" value="P:proteolysis"/>
    <property type="evidence" value="ECO:0007669"/>
    <property type="project" value="InterPro"/>
</dbReference>
<dbReference type="InterPro" id="IPR032861">
    <property type="entry name" value="TAXi_N"/>
</dbReference>
<dbReference type="Proteomes" id="UP000017836">
    <property type="component" value="Unassembled WGS sequence"/>
</dbReference>
<proteinExistence type="inferred from homology"/>
<dbReference type="FunFam" id="2.40.70.10:FF:000041">
    <property type="entry name" value="Basic 7S globulin"/>
    <property type="match status" value="1"/>
</dbReference>
<dbReference type="GO" id="GO:0004190">
    <property type="term" value="F:aspartic-type endopeptidase activity"/>
    <property type="evidence" value="ECO:0007669"/>
    <property type="project" value="InterPro"/>
</dbReference>
<gene>
    <name evidence="7" type="ORF">AMTR_s00058p00180190</name>
</gene>
<dbReference type="PROSITE" id="PS51767">
    <property type="entry name" value="PEPTIDASE_A1"/>
    <property type="match status" value="1"/>
</dbReference>
<dbReference type="AlphaFoldDB" id="W1PFA1"/>
<dbReference type="PANTHER" id="PTHR47965:SF22">
    <property type="entry name" value="EUKARYOTIC ASPARTYL PROTEASE FAMILY PROTEIN"/>
    <property type="match status" value="1"/>
</dbReference>
<keyword evidence="8" id="KW-1185">Reference proteome</keyword>
<evidence type="ECO:0000256" key="3">
    <source>
        <dbReference type="ARBA" id="ARBA00022525"/>
    </source>
</evidence>
<dbReference type="KEGG" id="atr:18434842"/>
<dbReference type="EMBL" id="KI393888">
    <property type="protein sequence ID" value="ERN06643.1"/>
    <property type="molecule type" value="Genomic_DNA"/>
</dbReference>
<dbReference type="InterPro" id="IPR021109">
    <property type="entry name" value="Peptidase_aspartic_dom_sf"/>
</dbReference>
<feature type="signal peptide" evidence="5">
    <location>
        <begin position="1"/>
        <end position="22"/>
    </location>
</feature>
<evidence type="ECO:0000313" key="7">
    <source>
        <dbReference type="EMBL" id="ERN06643.1"/>
    </source>
</evidence>
<dbReference type="eggNOG" id="KOG1339">
    <property type="taxonomic scope" value="Eukaryota"/>
</dbReference>
<dbReference type="PANTHER" id="PTHR47965">
    <property type="entry name" value="ASPARTYL PROTEASE-RELATED"/>
    <property type="match status" value="1"/>
</dbReference>
<sequence length="423" mass="45504">MYTRKRAPVPLFAFLFLSYCCAQTVVPKTLVAPILKDPSTLQYLTTLLLGTPLRPETAVVHLGSSYTWLSSTNYTSSTSRPVPCSSLLCTKADFTRCSDNGTCGVFPQSIHTADNAPLIQDRVAIKSSDGHLNAFSDFTLAVAPSHLLKSLAATATGVAGLSRSDYSLPKQIFKQFGVLPKFTLCLTRSFRSPGVLFFGQGPYLLQPGVNSLKGLAYTPLLTNPVSTAMVAEPGTPSHEYFIGVKAIRVGGKPVNFSASLLEIEPAHGDGGTKISTVDTYTRLHTSIYTAVIEAFAKEAKRMNMRRVPRVKPFGACYKPKSVGRTRTGPSVPLIELVMGNGEATWPIYGANSMVEMSNGALCLGFVDGGHRDGMTAGPVTSIEIGGHQLEDNVVEFDMEKSRVGLSSSLLLQQTTCADFKFLL</sequence>
<dbReference type="SUPFAM" id="SSF50630">
    <property type="entry name" value="Acid proteases"/>
    <property type="match status" value="1"/>
</dbReference>
<reference evidence="8" key="1">
    <citation type="journal article" date="2013" name="Science">
        <title>The Amborella genome and the evolution of flowering plants.</title>
        <authorList>
            <consortium name="Amborella Genome Project"/>
        </authorList>
    </citation>
    <scope>NUCLEOTIDE SEQUENCE [LARGE SCALE GENOMIC DNA]</scope>
</reference>
<evidence type="ECO:0000313" key="8">
    <source>
        <dbReference type="Proteomes" id="UP000017836"/>
    </source>
</evidence>
<comment type="similarity">
    <text evidence="2">Belongs to the peptidase A1 family.</text>
</comment>
<feature type="chain" id="PRO_5004807330" description="Peptidase A1 domain-containing protein" evidence="5">
    <location>
        <begin position="23"/>
        <end position="423"/>
    </location>
</feature>